<evidence type="ECO:0000313" key="1">
    <source>
        <dbReference type="EMBL" id="ALA98463.1"/>
    </source>
</evidence>
<dbReference type="PATRIC" id="fig|273035.7.peg.1980"/>
<sequence>MHLKKINSELHKGQFTTNNFLNILIHELGHNFYFYDWEEFKINHIFYLKQFLGQKINNLNKFVKLDKEKVLRIFANSNIDWVMMTSYWQRDLHIGY</sequence>
<proteinExistence type="predicted"/>
<accession>A0A0K2JJ49</accession>
<name>A0A0K2JJ49_SPIKU</name>
<dbReference type="EMBL" id="CP010899">
    <property type="protein sequence ID" value="ALA98463.1"/>
    <property type="molecule type" value="Genomic_DNA"/>
</dbReference>
<keyword evidence="2" id="KW-1185">Reference proteome</keyword>
<gene>
    <name evidence="1" type="ORF">SKUN_001606</name>
</gene>
<reference evidence="1 2" key="1">
    <citation type="journal article" date="2015" name="Genome Announc.">
        <title>Complete Genome Sequence of Spiroplasma kunkelii Strain CR2-3x, Causal Agent of Corn Stunt Disease in Zea mays L.</title>
        <authorList>
            <person name="Davis R.E."/>
            <person name="Shao J."/>
            <person name="Dally E.L."/>
            <person name="Zhao Y."/>
            <person name="Gasparich G.E."/>
            <person name="Gaynor B.J."/>
            <person name="Athey J.C."/>
            <person name="Harrison N.A."/>
            <person name="Donofrio N."/>
        </authorList>
    </citation>
    <scope>NUCLEOTIDE SEQUENCE [LARGE SCALE GENOMIC DNA]</scope>
    <source>
        <strain evidence="1 2">CR2-3x</strain>
    </source>
</reference>
<organism evidence="1 2">
    <name type="scientific">Spiroplasma kunkelii CR2-3x</name>
    <dbReference type="NCBI Taxonomy" id="273035"/>
    <lineage>
        <taxon>Bacteria</taxon>
        <taxon>Bacillati</taxon>
        <taxon>Mycoplasmatota</taxon>
        <taxon>Mollicutes</taxon>
        <taxon>Entomoplasmatales</taxon>
        <taxon>Spiroplasmataceae</taxon>
        <taxon>Spiroplasma</taxon>
    </lineage>
</organism>
<dbReference type="AlphaFoldDB" id="A0A0K2JJ49"/>
<evidence type="ECO:0000313" key="2">
    <source>
        <dbReference type="Proteomes" id="UP000062963"/>
    </source>
</evidence>
<dbReference type="KEGG" id="skn:SKUN_001606"/>
<dbReference type="Proteomes" id="UP000062963">
    <property type="component" value="Chromosome"/>
</dbReference>
<protein>
    <submittedName>
        <fullName evidence="1">Uncharacterized protein</fullName>
    </submittedName>
</protein>